<gene>
    <name evidence="2" type="ORF">LEP1GSC158_3618</name>
</gene>
<dbReference type="EMBL" id="AFMF02000020">
    <property type="protein sequence ID" value="EMM96946.1"/>
    <property type="molecule type" value="Genomic_DNA"/>
</dbReference>
<organism evidence="2 3">
    <name type="scientific">Leptospira interrogans serovar Zanoni str. LT2156</name>
    <dbReference type="NCBI Taxonomy" id="1001601"/>
    <lineage>
        <taxon>Bacteria</taxon>
        <taxon>Pseudomonadati</taxon>
        <taxon>Spirochaetota</taxon>
        <taxon>Spirochaetia</taxon>
        <taxon>Leptospirales</taxon>
        <taxon>Leptospiraceae</taxon>
        <taxon>Leptospira</taxon>
    </lineage>
</organism>
<reference evidence="2 3" key="1">
    <citation type="submission" date="2013-01" db="EMBL/GenBank/DDBJ databases">
        <authorList>
            <person name="Harkins D.M."/>
            <person name="Durkin A.S."/>
            <person name="Brinkac L.M."/>
            <person name="Haft D.H."/>
            <person name="Selengut J.D."/>
            <person name="Sanka R."/>
            <person name="DePew J."/>
            <person name="Purushe J."/>
            <person name="Tulsiani S.M."/>
            <person name="Graham G.C."/>
            <person name="Burns M.-A."/>
            <person name="Dohnt M.F."/>
            <person name="Smythe L.D."/>
            <person name="McKay D.B."/>
            <person name="Craig S.B."/>
            <person name="Vinetz J.M."/>
            <person name="Sutton G.G."/>
            <person name="Nierman W.C."/>
            <person name="Fouts D.E."/>
        </authorList>
    </citation>
    <scope>NUCLEOTIDE SEQUENCE [LARGE SCALE GENOMIC DNA]</scope>
    <source>
        <strain evidence="2 3">LT2156</strain>
    </source>
</reference>
<dbReference type="AlphaFoldDB" id="M6I1B2"/>
<evidence type="ECO:0000256" key="1">
    <source>
        <dbReference type="SAM" id="Phobius"/>
    </source>
</evidence>
<comment type="caution">
    <text evidence="2">The sequence shown here is derived from an EMBL/GenBank/DDBJ whole genome shotgun (WGS) entry which is preliminary data.</text>
</comment>
<evidence type="ECO:0000313" key="3">
    <source>
        <dbReference type="Proteomes" id="UP000012089"/>
    </source>
</evidence>
<proteinExistence type="predicted"/>
<keyword evidence="1" id="KW-0812">Transmembrane</keyword>
<feature type="transmembrane region" description="Helical" evidence="1">
    <location>
        <begin position="12"/>
        <end position="33"/>
    </location>
</feature>
<feature type="transmembrane region" description="Helical" evidence="1">
    <location>
        <begin position="39"/>
        <end position="60"/>
    </location>
</feature>
<name>M6I1B2_LEPIR</name>
<protein>
    <submittedName>
        <fullName evidence="2">Uncharacterized protein</fullName>
    </submittedName>
</protein>
<keyword evidence="1" id="KW-1133">Transmembrane helix</keyword>
<sequence length="61" mass="6999">MFSISCFSRLKINLWAISNSFFGSTVSISIILGRPSLEVIFLTKSFLVQILLFLFEMFVFV</sequence>
<evidence type="ECO:0000313" key="2">
    <source>
        <dbReference type="EMBL" id="EMM96946.1"/>
    </source>
</evidence>
<dbReference type="Proteomes" id="UP000012089">
    <property type="component" value="Unassembled WGS sequence"/>
</dbReference>
<accession>M6I1B2</accession>
<keyword evidence="1" id="KW-0472">Membrane</keyword>